<name>A0A7Z9A4K4_9MICC</name>
<dbReference type="AlphaFoldDB" id="A0A7Z9A4K4"/>
<dbReference type="EMBL" id="LR134479">
    <property type="protein sequence ID" value="VEI24445.1"/>
    <property type="molecule type" value="Genomic_DNA"/>
</dbReference>
<feature type="compositionally biased region" description="Polar residues" evidence="1">
    <location>
        <begin position="1"/>
        <end position="14"/>
    </location>
</feature>
<accession>A0A7Z9A4K4</accession>
<dbReference type="Pfam" id="PF11228">
    <property type="entry name" value="DUF3027"/>
    <property type="match status" value="1"/>
</dbReference>
<organism evidence="2 3">
    <name type="scientific">Rothia aeria</name>
    <dbReference type="NCBI Taxonomy" id="172042"/>
    <lineage>
        <taxon>Bacteria</taxon>
        <taxon>Bacillati</taxon>
        <taxon>Actinomycetota</taxon>
        <taxon>Actinomycetes</taxon>
        <taxon>Micrococcales</taxon>
        <taxon>Micrococcaceae</taxon>
        <taxon>Rothia</taxon>
    </lineage>
</organism>
<evidence type="ECO:0000256" key="1">
    <source>
        <dbReference type="SAM" id="MobiDB-lite"/>
    </source>
</evidence>
<feature type="region of interest" description="Disordered" evidence="1">
    <location>
        <begin position="1"/>
        <end position="20"/>
    </location>
</feature>
<reference evidence="2 3" key="1">
    <citation type="submission" date="2018-12" db="EMBL/GenBank/DDBJ databases">
        <authorList>
            <consortium name="Pathogen Informatics"/>
        </authorList>
    </citation>
    <scope>NUCLEOTIDE SEQUENCE [LARGE SCALE GENOMIC DNA]</scope>
    <source>
        <strain evidence="2 3">NCTC10207</strain>
    </source>
</reference>
<feature type="compositionally biased region" description="Basic residues" evidence="1">
    <location>
        <begin position="177"/>
        <end position="195"/>
    </location>
</feature>
<feature type="compositionally biased region" description="Polar residues" evidence="1">
    <location>
        <begin position="203"/>
        <end position="216"/>
    </location>
</feature>
<feature type="region of interest" description="Disordered" evidence="1">
    <location>
        <begin position="158"/>
        <end position="245"/>
    </location>
</feature>
<dbReference type="InterPro" id="IPR021391">
    <property type="entry name" value="DUF3027"/>
</dbReference>
<sequence>MSEQVIDQNPTETASFDPFADHTYEQVGEPTLGQPHKRRRTSRVDTVLAQAKDVALAGIEQIAPKNTIGLLHHLRGEEDRLTTHLFECTLPGYRGWFWFATLARAPRSKVATVCEVGLLPGDDALLAPDWVPWAQRLQELPDTADIDEALTADPEDVYEDEEPQFDAATEPPETGGKSRKARRSARKAQNRKNLNRQRAGGQKASQGDSAPQQDAPQKSGGRKGSGRGSGGRKRTKTSAARNSEG</sequence>
<evidence type="ECO:0000313" key="3">
    <source>
        <dbReference type="Proteomes" id="UP000282386"/>
    </source>
</evidence>
<evidence type="ECO:0000313" key="2">
    <source>
        <dbReference type="EMBL" id="VEI24445.1"/>
    </source>
</evidence>
<protein>
    <submittedName>
        <fullName evidence="2">Protein of uncharacterized function (DUF3027)</fullName>
    </submittedName>
</protein>
<gene>
    <name evidence="2" type="ORF">NCTC10207_02085</name>
</gene>
<feature type="compositionally biased region" description="Basic residues" evidence="1">
    <location>
        <begin position="220"/>
        <end position="236"/>
    </location>
</feature>
<dbReference type="RefSeq" id="WP_126500592.1">
    <property type="nucleotide sequence ID" value="NZ_LR134479.1"/>
</dbReference>
<dbReference type="Proteomes" id="UP000282386">
    <property type="component" value="Chromosome"/>
</dbReference>
<proteinExistence type="predicted"/>